<dbReference type="Proteomes" id="UP000192566">
    <property type="component" value="Unassembled WGS sequence"/>
</dbReference>
<comment type="caution">
    <text evidence="2">The sequence shown here is derived from an EMBL/GenBank/DDBJ whole genome shotgun (WGS) entry which is preliminary data.</text>
</comment>
<dbReference type="InterPro" id="IPR001647">
    <property type="entry name" value="HTH_TetR"/>
</dbReference>
<name>A0A1X0DSC5_MYCHE</name>
<dbReference type="InterPro" id="IPR009057">
    <property type="entry name" value="Homeodomain-like_sf"/>
</dbReference>
<evidence type="ECO:0000256" key="1">
    <source>
        <dbReference type="ARBA" id="ARBA00023125"/>
    </source>
</evidence>
<reference evidence="2 3" key="1">
    <citation type="submission" date="2017-02" db="EMBL/GenBank/DDBJ databases">
        <title>The new phylogeny of genus Mycobacterium.</title>
        <authorList>
            <person name="Tortoli E."/>
            <person name="Trovato A."/>
            <person name="Cirillo D.M."/>
        </authorList>
    </citation>
    <scope>NUCLEOTIDE SEQUENCE [LARGE SCALE GENOMIC DNA]</scope>
    <source>
        <strain evidence="2 3">DSM 44471</strain>
    </source>
</reference>
<dbReference type="OrthoDB" id="5242485at2"/>
<organism evidence="2 3">
    <name type="scientific">Mycobacterium heidelbergense</name>
    <dbReference type="NCBI Taxonomy" id="53376"/>
    <lineage>
        <taxon>Bacteria</taxon>
        <taxon>Bacillati</taxon>
        <taxon>Actinomycetota</taxon>
        <taxon>Actinomycetes</taxon>
        <taxon>Mycobacteriales</taxon>
        <taxon>Mycobacteriaceae</taxon>
        <taxon>Mycobacterium</taxon>
        <taxon>Mycobacterium simiae complex</taxon>
    </lineage>
</organism>
<keyword evidence="3" id="KW-1185">Reference proteome</keyword>
<dbReference type="Pfam" id="PF00440">
    <property type="entry name" value="TetR_N"/>
    <property type="match status" value="1"/>
</dbReference>
<keyword evidence="1" id="KW-0238">DNA-binding</keyword>
<dbReference type="GO" id="GO:0003700">
    <property type="term" value="F:DNA-binding transcription factor activity"/>
    <property type="evidence" value="ECO:0007669"/>
    <property type="project" value="TreeGrafter"/>
</dbReference>
<dbReference type="RefSeq" id="WP_083072916.1">
    <property type="nucleotide sequence ID" value="NZ_AP022615.1"/>
</dbReference>
<dbReference type="STRING" id="53376.BST25_05020"/>
<dbReference type="AlphaFoldDB" id="A0A1X0DSC5"/>
<gene>
    <name evidence="2" type="ORF">BST25_05020</name>
</gene>
<proteinExistence type="predicted"/>
<evidence type="ECO:0000313" key="3">
    <source>
        <dbReference type="Proteomes" id="UP000192566"/>
    </source>
</evidence>
<dbReference type="PROSITE" id="PS50977">
    <property type="entry name" value="HTH_TETR_2"/>
    <property type="match status" value="1"/>
</dbReference>
<dbReference type="SUPFAM" id="SSF46689">
    <property type="entry name" value="Homeodomain-like"/>
    <property type="match status" value="1"/>
</dbReference>
<dbReference type="PANTHER" id="PTHR30055:SF187">
    <property type="entry name" value="TRANSCRIPTIONAL REGULATORY PROTEIN"/>
    <property type="match status" value="1"/>
</dbReference>
<protein>
    <submittedName>
        <fullName evidence="2">TetR family transcriptional regulator</fullName>
    </submittedName>
</protein>
<dbReference type="Gene3D" id="1.10.357.10">
    <property type="entry name" value="Tetracycline Repressor, domain 2"/>
    <property type="match status" value="1"/>
</dbReference>
<sequence length="205" mass="22377">MTAAADHAVLGDFPDEPDPFRLRLLDGLATSIAERGYRASTVADIVRHARTSKRTFYDQFAGKEECFLELLRADIEKLGESIAAAVDPEADWHRQIRQAVEAYVGYIESRPAITLSWIRELPSLGAVARPVQRRGLQLLSGLLIDLSASPGFRRAKLPPLTAPLAVILLGGLRELTALAVEDGRPVREIVEPAVDASIALLGPRH</sequence>
<accession>A0A1X0DSC5</accession>
<dbReference type="PANTHER" id="PTHR30055">
    <property type="entry name" value="HTH-TYPE TRANSCRIPTIONAL REGULATOR RUTR"/>
    <property type="match status" value="1"/>
</dbReference>
<dbReference type="GO" id="GO:0000976">
    <property type="term" value="F:transcription cis-regulatory region binding"/>
    <property type="evidence" value="ECO:0007669"/>
    <property type="project" value="TreeGrafter"/>
</dbReference>
<dbReference type="EMBL" id="MVHR01000005">
    <property type="protein sequence ID" value="ORA75303.1"/>
    <property type="molecule type" value="Genomic_DNA"/>
</dbReference>
<dbReference type="InterPro" id="IPR050109">
    <property type="entry name" value="HTH-type_TetR-like_transc_reg"/>
</dbReference>
<evidence type="ECO:0000313" key="2">
    <source>
        <dbReference type="EMBL" id="ORA75303.1"/>
    </source>
</evidence>